<dbReference type="Proteomes" id="UP000553776">
    <property type="component" value="Unassembled WGS sequence"/>
</dbReference>
<dbReference type="RefSeq" id="WP_185136021.1">
    <property type="nucleotide sequence ID" value="NZ_JACJVR010000044.1"/>
</dbReference>
<gene>
    <name evidence="2" type="ORF">H7B90_11535</name>
</gene>
<dbReference type="GO" id="GO:0005975">
    <property type="term" value="P:carbohydrate metabolic process"/>
    <property type="evidence" value="ECO:0007669"/>
    <property type="project" value="InterPro"/>
</dbReference>
<sequence length="677" mass="73357">MAKGWGRKSALTGAAGMLALTVGCSSGLEVKVTDENSFDTAGNMFAYAEFELSGEPLAESLGLDLDVLDANAIDKPSAFDYIAGIESYEYSEEAMYEVVEKSGLGLHLLNGPAVQAYAKEKGVSANEALAARFTQFAESVGSAASDIQQNMFPTTIEYASGDPHYSQKVDTGKFADGEDGAYVPNYQVDFASLRWDRSKMEKTLVPSAYGATMLKQALWAGDFLGNVHSKDKDEELDAASVDPNDPNVALGVSSADGLQGMFLTEEIWNKLLAVRQGLFYDANSGQLTAGKGAAYDPSQGLAYLPHSIAVTENGDKDYPGATKYEVKDKSSQLRDQWLTLWPAAEFFGTVDQRPANANRNPAFALAFDGSPFPAAPAANVDGDPSNDVPSDDPYTADRDVMLQTFRNIQAMHWNDQGGWLLSEHDGMKPGTKGDTFDAGYAMEALRIFERAIDGKPVGYANGEGAEGLDTEEGKQALDMIKRQADFLIQNVLRKDGLAANGWNDKGEPDDSSPTLEAQTGAIRGLTAAYLATEDKKYRDAARKVYDATDRLLWKKDWKTYMTDLDGSGKYDAYTAGGVSAMLRLALQNLRNESGDAERLKTLERDAIKDRYVSFYRTVINGPTLDQGMQASEFWDTGDRYVEGDKSGNTDKDAVPQIQSAGGPFGVSPILRPVEVSK</sequence>
<accession>A0A841TY87</accession>
<reference evidence="2 3" key="1">
    <citation type="submission" date="2020-08" db="EMBL/GenBank/DDBJ databases">
        <title>Cohnella phylogeny.</title>
        <authorList>
            <person name="Dunlap C."/>
        </authorList>
    </citation>
    <scope>NUCLEOTIDE SEQUENCE [LARGE SCALE GENOMIC DNA]</scope>
    <source>
        <strain evidence="2 3">DSM 25239</strain>
    </source>
</reference>
<feature type="compositionally biased region" description="Basic and acidic residues" evidence="1">
    <location>
        <begin position="639"/>
        <end position="653"/>
    </location>
</feature>
<feature type="region of interest" description="Disordered" evidence="1">
    <location>
        <begin position="639"/>
        <end position="677"/>
    </location>
</feature>
<keyword evidence="3" id="KW-1185">Reference proteome</keyword>
<dbReference type="SUPFAM" id="SSF48208">
    <property type="entry name" value="Six-hairpin glycosidases"/>
    <property type="match status" value="1"/>
</dbReference>
<organism evidence="2 3">
    <name type="scientific">Cohnella xylanilytica</name>
    <dbReference type="NCBI Taxonomy" id="557555"/>
    <lineage>
        <taxon>Bacteria</taxon>
        <taxon>Bacillati</taxon>
        <taxon>Bacillota</taxon>
        <taxon>Bacilli</taxon>
        <taxon>Bacillales</taxon>
        <taxon>Paenibacillaceae</taxon>
        <taxon>Cohnella</taxon>
    </lineage>
</organism>
<dbReference type="PROSITE" id="PS51257">
    <property type="entry name" value="PROKAR_LIPOPROTEIN"/>
    <property type="match status" value="1"/>
</dbReference>
<comment type="caution">
    <text evidence="2">The sequence shown here is derived from an EMBL/GenBank/DDBJ whole genome shotgun (WGS) entry which is preliminary data.</text>
</comment>
<dbReference type="InterPro" id="IPR012341">
    <property type="entry name" value="6hp_glycosidase-like_sf"/>
</dbReference>
<evidence type="ECO:0000313" key="3">
    <source>
        <dbReference type="Proteomes" id="UP000553776"/>
    </source>
</evidence>
<name>A0A841TY87_9BACL</name>
<proteinExistence type="predicted"/>
<dbReference type="AlphaFoldDB" id="A0A841TY87"/>
<dbReference type="InterPro" id="IPR008928">
    <property type="entry name" value="6-hairpin_glycosidase_sf"/>
</dbReference>
<protein>
    <submittedName>
        <fullName evidence="2">Uncharacterized protein</fullName>
    </submittedName>
</protein>
<evidence type="ECO:0000313" key="2">
    <source>
        <dbReference type="EMBL" id="MBB6692032.1"/>
    </source>
</evidence>
<evidence type="ECO:0000256" key="1">
    <source>
        <dbReference type="SAM" id="MobiDB-lite"/>
    </source>
</evidence>
<dbReference type="Gene3D" id="1.50.10.10">
    <property type="match status" value="1"/>
</dbReference>
<dbReference type="EMBL" id="JACJVR010000044">
    <property type="protein sequence ID" value="MBB6692032.1"/>
    <property type="molecule type" value="Genomic_DNA"/>
</dbReference>